<dbReference type="InterPro" id="IPR056284">
    <property type="entry name" value="AIR9-like_A9"/>
</dbReference>
<dbReference type="Pfam" id="PF23197">
    <property type="entry name" value="IG_AIR9"/>
    <property type="match status" value="1"/>
</dbReference>
<organism evidence="3 4">
    <name type="scientific">Vigna mungo</name>
    <name type="common">Black gram</name>
    <name type="synonym">Phaseolus mungo</name>
    <dbReference type="NCBI Taxonomy" id="3915"/>
    <lineage>
        <taxon>Eukaryota</taxon>
        <taxon>Viridiplantae</taxon>
        <taxon>Streptophyta</taxon>
        <taxon>Embryophyta</taxon>
        <taxon>Tracheophyta</taxon>
        <taxon>Spermatophyta</taxon>
        <taxon>Magnoliopsida</taxon>
        <taxon>eudicotyledons</taxon>
        <taxon>Gunneridae</taxon>
        <taxon>Pentapetalae</taxon>
        <taxon>rosids</taxon>
        <taxon>fabids</taxon>
        <taxon>Fabales</taxon>
        <taxon>Fabaceae</taxon>
        <taxon>Papilionoideae</taxon>
        <taxon>50 kb inversion clade</taxon>
        <taxon>NPAAA clade</taxon>
        <taxon>indigoferoid/millettioid clade</taxon>
        <taxon>Phaseoleae</taxon>
        <taxon>Vigna</taxon>
    </lineage>
</organism>
<feature type="domain" description="AIR9-like A9" evidence="1">
    <location>
        <begin position="114"/>
        <end position="199"/>
    </location>
</feature>
<evidence type="ECO:0000313" key="4">
    <source>
        <dbReference type="Proteomes" id="UP001374535"/>
    </source>
</evidence>
<dbReference type="GO" id="GO:0005886">
    <property type="term" value="C:plasma membrane"/>
    <property type="evidence" value="ECO:0007669"/>
    <property type="project" value="TreeGrafter"/>
</dbReference>
<dbReference type="InterPro" id="IPR056287">
    <property type="entry name" value="PH_AIR9"/>
</dbReference>
<sequence length="327" mass="36707">MLALTGKAVEGDVLTAVEVIPNSETQRHVWSKYKKDIRYQWYGDLVYTATPKIVVGDSLLYDPLPNQNSCSYKVRLEDIGHHLKCECIVTDVFGRSGEAVCIETTPVLPGIPRIHKLEIEGRGFHTNLYAVHGIYSGGKEGKSRVQWLRSMVGSPDLISIPGETGRMYEANVDDVGYRLVAIYTPVREDGVEGQSISVSTEPIAVEPDVLKEVKHNLELGSVKFEISSVGTYERRILEINRKRVKVVKPATKTSFPTTELRGSYAPPFHVELFRNDQHRLRLVVDSENEADLMVHSRHIRDVIVLVIRGLAQRFNSTSLNSLLKIDT</sequence>
<reference evidence="3 4" key="1">
    <citation type="journal article" date="2023" name="Life. Sci Alliance">
        <title>Evolutionary insights into 3D genome organization and epigenetic landscape of Vigna mungo.</title>
        <authorList>
            <person name="Junaid A."/>
            <person name="Singh B."/>
            <person name="Bhatia S."/>
        </authorList>
    </citation>
    <scope>NUCLEOTIDE SEQUENCE [LARGE SCALE GENOMIC DNA]</scope>
    <source>
        <strain evidence="3">Urdbean</strain>
    </source>
</reference>
<dbReference type="AlphaFoldDB" id="A0AAQ3P0Y7"/>
<proteinExistence type="predicted"/>
<feature type="domain" description="AIR9 PH-like" evidence="2">
    <location>
        <begin position="225"/>
        <end position="314"/>
    </location>
</feature>
<dbReference type="PANTHER" id="PTHR31149">
    <property type="entry name" value="EXPRESSED PROTEIN"/>
    <property type="match status" value="1"/>
</dbReference>
<accession>A0AAQ3P0Y7</accession>
<name>A0AAQ3P0Y7_VIGMU</name>
<evidence type="ECO:0000313" key="3">
    <source>
        <dbReference type="EMBL" id="WVZ19378.1"/>
    </source>
</evidence>
<protein>
    <submittedName>
        <fullName evidence="3">Uncharacterized protein</fullName>
    </submittedName>
</protein>
<evidence type="ECO:0000259" key="2">
    <source>
        <dbReference type="Pfam" id="PF23218"/>
    </source>
</evidence>
<dbReference type="Proteomes" id="UP001374535">
    <property type="component" value="Chromosome 2"/>
</dbReference>
<dbReference type="Pfam" id="PF23218">
    <property type="entry name" value="PH_AIR9"/>
    <property type="match status" value="1"/>
</dbReference>
<evidence type="ECO:0000259" key="1">
    <source>
        <dbReference type="Pfam" id="PF23197"/>
    </source>
</evidence>
<dbReference type="PANTHER" id="PTHR31149:SF11">
    <property type="entry name" value="187-KDA MICROTUBULE-ASSOCIATED PROTEIN AIR9"/>
    <property type="match status" value="1"/>
</dbReference>
<gene>
    <name evidence="3" type="ORF">V8G54_006700</name>
</gene>
<keyword evidence="4" id="KW-1185">Reference proteome</keyword>
<dbReference type="EMBL" id="CP144699">
    <property type="protein sequence ID" value="WVZ19378.1"/>
    <property type="molecule type" value="Genomic_DNA"/>
</dbReference>
<dbReference type="GO" id="GO:0009506">
    <property type="term" value="C:plasmodesma"/>
    <property type="evidence" value="ECO:0007669"/>
    <property type="project" value="TreeGrafter"/>
</dbReference>